<name>A0A5N6FSA4_PETAA</name>
<gene>
    <name evidence="1" type="ORF">BDV23DRAFT_88667</name>
</gene>
<accession>A0A5N7C7Z3</accession>
<reference evidence="1" key="1">
    <citation type="submission" date="2019-04" db="EMBL/GenBank/DDBJ databases">
        <title>Friends and foes A comparative genomics studyof 23 Aspergillus species from section Flavi.</title>
        <authorList>
            <consortium name="DOE Joint Genome Institute"/>
            <person name="Kjaerbolling I."/>
            <person name="Vesth T."/>
            <person name="Frisvad J.C."/>
            <person name="Nybo J.L."/>
            <person name="Theobald S."/>
            <person name="Kildgaard S."/>
            <person name="Isbrandt T."/>
            <person name="Kuo A."/>
            <person name="Sato A."/>
            <person name="Lyhne E.K."/>
            <person name="Kogle M.E."/>
            <person name="Wiebenga A."/>
            <person name="Kun R.S."/>
            <person name="Lubbers R.J."/>
            <person name="Makela M.R."/>
            <person name="Barry K."/>
            <person name="Chovatia M."/>
            <person name="Clum A."/>
            <person name="Daum C."/>
            <person name="Haridas S."/>
            <person name="He G."/>
            <person name="LaButti K."/>
            <person name="Lipzen A."/>
            <person name="Mondo S."/>
            <person name="Riley R."/>
            <person name="Salamov A."/>
            <person name="Simmons B.A."/>
            <person name="Magnuson J.K."/>
            <person name="Henrissat B."/>
            <person name="Mortensen U.H."/>
            <person name="Larsen T.O."/>
            <person name="Devries R.P."/>
            <person name="Grigoriev I.V."/>
            <person name="Machida M."/>
            <person name="Baker S.E."/>
            <person name="Andersen M.R."/>
        </authorList>
    </citation>
    <scope>NUCLEOTIDE SEQUENCE [LARGE SCALE GENOMIC DNA]</scope>
    <source>
        <strain evidence="1">IBT 14317</strain>
    </source>
</reference>
<accession>A0A5N6FSA4</accession>
<proteinExistence type="predicted"/>
<dbReference type="EMBL" id="ML735257">
    <property type="protein sequence ID" value="KAE8390261.1"/>
    <property type="molecule type" value="Genomic_DNA"/>
</dbReference>
<dbReference type="AlphaFoldDB" id="A0A5N6FSA4"/>
<dbReference type="Proteomes" id="UP000326877">
    <property type="component" value="Unassembled WGS sequence"/>
</dbReference>
<evidence type="ECO:0000313" key="1">
    <source>
        <dbReference type="EMBL" id="KAE8390261.1"/>
    </source>
</evidence>
<protein>
    <submittedName>
        <fullName evidence="1">Uncharacterized protein</fullName>
    </submittedName>
</protein>
<organism evidence="1">
    <name type="scientific">Petromyces alliaceus</name>
    <name type="common">Aspergillus alliaceus</name>
    <dbReference type="NCBI Taxonomy" id="209559"/>
    <lineage>
        <taxon>Eukaryota</taxon>
        <taxon>Fungi</taxon>
        <taxon>Dikarya</taxon>
        <taxon>Ascomycota</taxon>
        <taxon>Pezizomycotina</taxon>
        <taxon>Eurotiomycetes</taxon>
        <taxon>Eurotiomycetidae</taxon>
        <taxon>Eurotiales</taxon>
        <taxon>Aspergillaceae</taxon>
        <taxon>Aspergillus</taxon>
        <taxon>Aspergillus subgen. Circumdati</taxon>
    </lineage>
</organism>
<sequence>MSVLFCSLDICWLLLSVCDRFQRLMVSFSFCPVWVPSFHLLCFLFLLLFFFFLYFIPLHILTPALECTITYLSLHEASVSTEPVNCYSSTILIEKELS</sequence>